<feature type="compositionally biased region" description="Basic and acidic residues" evidence="15">
    <location>
        <begin position="688"/>
        <end position="705"/>
    </location>
</feature>
<evidence type="ECO:0000256" key="11">
    <source>
        <dbReference type="ARBA" id="ARBA00022989"/>
    </source>
</evidence>
<keyword evidence="9" id="KW-0418">Kinase</keyword>
<dbReference type="CDD" id="cd00075">
    <property type="entry name" value="HATPase"/>
    <property type="match status" value="1"/>
</dbReference>
<dbReference type="InterPro" id="IPR035965">
    <property type="entry name" value="PAS-like_dom_sf"/>
</dbReference>
<dbReference type="NCBIfam" id="TIGR00254">
    <property type="entry name" value="GGDEF"/>
    <property type="match status" value="1"/>
</dbReference>
<dbReference type="InterPro" id="IPR000014">
    <property type="entry name" value="PAS"/>
</dbReference>
<dbReference type="EC" id="2.7.13.3" evidence="4"/>
<evidence type="ECO:0000313" key="21">
    <source>
        <dbReference type="Proteomes" id="UP000249341"/>
    </source>
</evidence>
<accession>A0A327Z645</accession>
<dbReference type="InterPro" id="IPR000160">
    <property type="entry name" value="GGDEF_dom"/>
</dbReference>
<keyword evidence="13 16" id="KW-0472">Membrane</keyword>
<keyword evidence="5" id="KW-0597">Phosphoprotein</keyword>
<dbReference type="InterPro" id="IPR004358">
    <property type="entry name" value="Sig_transdc_His_kin-like_C"/>
</dbReference>
<dbReference type="Gene3D" id="3.30.450.20">
    <property type="entry name" value="PAS domain"/>
    <property type="match status" value="1"/>
</dbReference>
<feature type="region of interest" description="Disordered" evidence="15">
    <location>
        <begin position="681"/>
        <end position="717"/>
    </location>
</feature>
<dbReference type="Pfam" id="PF02518">
    <property type="entry name" value="HATPase_c"/>
    <property type="match status" value="1"/>
</dbReference>
<feature type="domain" description="Histidine kinase" evidence="17">
    <location>
        <begin position="459"/>
        <end position="680"/>
    </location>
</feature>
<keyword evidence="7 16" id="KW-0812">Transmembrane</keyword>
<dbReference type="PROSITE" id="PS50112">
    <property type="entry name" value="PAS"/>
    <property type="match status" value="1"/>
</dbReference>
<dbReference type="PROSITE" id="PS50109">
    <property type="entry name" value="HIS_KIN"/>
    <property type="match status" value="1"/>
</dbReference>
<evidence type="ECO:0000256" key="16">
    <source>
        <dbReference type="SAM" id="Phobius"/>
    </source>
</evidence>
<dbReference type="GO" id="GO:0000156">
    <property type="term" value="F:phosphorelay response regulator activity"/>
    <property type="evidence" value="ECO:0007669"/>
    <property type="project" value="TreeGrafter"/>
</dbReference>
<feature type="transmembrane region" description="Helical" evidence="16">
    <location>
        <begin position="249"/>
        <end position="271"/>
    </location>
</feature>
<dbReference type="InterPro" id="IPR005467">
    <property type="entry name" value="His_kinase_dom"/>
</dbReference>
<dbReference type="EMBL" id="QLMJ01000017">
    <property type="protein sequence ID" value="RAK29716.1"/>
    <property type="molecule type" value="Genomic_DNA"/>
</dbReference>
<protein>
    <recommendedName>
        <fullName evidence="14">Sensor-like histidine kinase SenX3</fullName>
        <ecNumber evidence="4">2.7.13.3</ecNumber>
    </recommendedName>
</protein>
<comment type="subcellular location">
    <subcellularLocation>
        <location evidence="3">Cell membrane</location>
    </subcellularLocation>
    <subcellularLocation>
        <location evidence="2">Membrane</location>
        <topology evidence="2">Multi-pass membrane protein</topology>
    </subcellularLocation>
</comment>
<evidence type="ECO:0000256" key="13">
    <source>
        <dbReference type="ARBA" id="ARBA00023136"/>
    </source>
</evidence>
<dbReference type="PANTHER" id="PTHR42878">
    <property type="entry name" value="TWO-COMPONENT HISTIDINE KINASE"/>
    <property type="match status" value="1"/>
</dbReference>
<evidence type="ECO:0000256" key="5">
    <source>
        <dbReference type="ARBA" id="ARBA00022553"/>
    </source>
</evidence>
<dbReference type="InterPro" id="IPR050351">
    <property type="entry name" value="BphY/WalK/GraS-like"/>
</dbReference>
<dbReference type="Pfam" id="PF00990">
    <property type="entry name" value="GGDEF"/>
    <property type="match status" value="1"/>
</dbReference>
<evidence type="ECO:0000256" key="8">
    <source>
        <dbReference type="ARBA" id="ARBA00022741"/>
    </source>
</evidence>
<evidence type="ECO:0000256" key="10">
    <source>
        <dbReference type="ARBA" id="ARBA00022840"/>
    </source>
</evidence>
<evidence type="ECO:0000259" key="18">
    <source>
        <dbReference type="PROSITE" id="PS50112"/>
    </source>
</evidence>
<dbReference type="GO" id="GO:0005524">
    <property type="term" value="F:ATP binding"/>
    <property type="evidence" value="ECO:0007669"/>
    <property type="project" value="UniProtKB-KW"/>
</dbReference>
<dbReference type="Proteomes" id="UP000249341">
    <property type="component" value="Unassembled WGS sequence"/>
</dbReference>
<dbReference type="OrthoDB" id="5241402at2"/>
<dbReference type="InterPro" id="IPR003594">
    <property type="entry name" value="HATPase_dom"/>
</dbReference>
<dbReference type="InterPro" id="IPR003661">
    <property type="entry name" value="HisK_dim/P_dom"/>
</dbReference>
<keyword evidence="21" id="KW-1185">Reference proteome</keyword>
<dbReference type="SUPFAM" id="SSF47384">
    <property type="entry name" value="Homodimeric domain of signal transducing histidine kinase"/>
    <property type="match status" value="1"/>
</dbReference>
<evidence type="ECO:0000256" key="1">
    <source>
        <dbReference type="ARBA" id="ARBA00000085"/>
    </source>
</evidence>
<dbReference type="PRINTS" id="PR00344">
    <property type="entry name" value="BCTRLSENSOR"/>
</dbReference>
<dbReference type="PANTHER" id="PTHR42878:SF7">
    <property type="entry name" value="SENSOR HISTIDINE KINASE GLRK"/>
    <property type="match status" value="1"/>
</dbReference>
<feature type="transmembrane region" description="Helical" evidence="16">
    <location>
        <begin position="283"/>
        <end position="302"/>
    </location>
</feature>
<dbReference type="PROSITE" id="PS50887">
    <property type="entry name" value="GGDEF"/>
    <property type="match status" value="1"/>
</dbReference>
<dbReference type="InterPro" id="IPR036890">
    <property type="entry name" value="HATPase_C_sf"/>
</dbReference>
<dbReference type="CDD" id="cd00082">
    <property type="entry name" value="HisKA"/>
    <property type="match status" value="1"/>
</dbReference>
<evidence type="ECO:0000256" key="14">
    <source>
        <dbReference type="ARBA" id="ARBA00039401"/>
    </source>
</evidence>
<evidence type="ECO:0000259" key="19">
    <source>
        <dbReference type="PROSITE" id="PS50887"/>
    </source>
</evidence>
<reference evidence="20 21" key="1">
    <citation type="submission" date="2018-06" db="EMBL/GenBank/DDBJ databases">
        <title>Genomic Encyclopedia of Type Strains, Phase III (KMG-III): the genomes of soil and plant-associated and newly described type strains.</title>
        <authorList>
            <person name="Whitman W."/>
        </authorList>
    </citation>
    <scope>NUCLEOTIDE SEQUENCE [LARGE SCALE GENOMIC DNA]</scope>
    <source>
        <strain evidence="20 21">CGMCC 4.7090</strain>
    </source>
</reference>
<dbReference type="GO" id="GO:0007234">
    <property type="term" value="P:osmosensory signaling via phosphorelay pathway"/>
    <property type="evidence" value="ECO:0007669"/>
    <property type="project" value="TreeGrafter"/>
</dbReference>
<dbReference type="AlphaFoldDB" id="A0A327Z645"/>
<dbReference type="GO" id="GO:0005886">
    <property type="term" value="C:plasma membrane"/>
    <property type="evidence" value="ECO:0007669"/>
    <property type="project" value="UniProtKB-SubCell"/>
</dbReference>
<evidence type="ECO:0000256" key="4">
    <source>
        <dbReference type="ARBA" id="ARBA00012438"/>
    </source>
</evidence>
<evidence type="ECO:0000256" key="6">
    <source>
        <dbReference type="ARBA" id="ARBA00022679"/>
    </source>
</evidence>
<proteinExistence type="predicted"/>
<feature type="transmembrane region" description="Helical" evidence="16">
    <location>
        <begin position="33"/>
        <end position="50"/>
    </location>
</feature>
<keyword evidence="6" id="KW-0808">Transferase</keyword>
<keyword evidence="12" id="KW-0902">Two-component regulatory system</keyword>
<dbReference type="SUPFAM" id="SSF55785">
    <property type="entry name" value="PYP-like sensor domain (PAS domain)"/>
    <property type="match status" value="1"/>
</dbReference>
<sequence>MNIRSRVRRTLGFAALYLAATYAGRLTVMDDTNLSLVWPAAGVSAVWFLAQWSSPWRILDVIALSAVTVFVNVATGAPLVLAEWFVVANLAQAWLFVYLFRRWLPHLWGGGGDRPLARLSDLWPLAAAAFLSTACGALIGPTGVWVINGDYSWPATAVWLTRNTVSILLIGATGLRLGHLVRVRLPQLSRADLHAAWSTVSAPRRLEYVAVLVLSAGAYFAVFGVNTSLPLAFTVIAMTVWAGSRLHTAFVVVHDLLFGSVAVLFTLNGYGVFAQIESHAARALVAQVFVGMIAVVGLALALGRDERIALVSDLLTAQQAAIGQAKLMNTIVDSLSEGLTVVDEQGRLLLRNPAVRHLLGGMTSASGEVAQPDYYGLFHPDGSPVHPDEMPHRLALTGREIRGIDILVRNPGVPDGRILSVSSRTLPVDKDGARRAVTVFHDVTAERRHRGELASFAGVVAHDLLNPLSTVEGWTEALADTFAESDHPDAAEARDGLARIDRAAVRMRNLIRDLLAYTTARDATVAFAPINLREIAEDIATGRIDQAESTGKPAPIFAIDELHQVYADAVLLRQLLDNLISNAVKYTAPGVTPALRIHTELADGMVTVIIDDNGIGIPAGQHGRIFDNFHRAHPGAAYTGTGLGLGICKRIVERHGGTIAAADNPSGAGSRFTFTLPADARKAPVAGSDERPPAADAEPRAEATPRPEPAADAGTAAPLPPAAAFEHAALLVLEYLHEQIPLAFWSVTRVENGRQTYLYLDADNGYGLRQGQSHAWEDSFCVHMAAGSAPAVARDAQAVPLYANAGVNSTLEIGTYAGAAITEPDGSLFGAICGLDPRTHTGDLRMAHAEPLLALLGRLLTGALASDRAQNRSTNALLREQLSADTDVLTGLPNRRAWERGIAEWQAHYQRLADPTVIVMIDLDRLKTINDTLGHAAGDTYLQAAAGAARSVIRDTDLIARLGGDEFGLLLAHCDRASADAVTTRLHLELAAAGVTASIGWASVTPEQGFTAALEEADAAMYAAKQQRRTDPSPASAG</sequence>
<evidence type="ECO:0000256" key="2">
    <source>
        <dbReference type="ARBA" id="ARBA00004141"/>
    </source>
</evidence>
<dbReference type="InterPro" id="IPR036097">
    <property type="entry name" value="HisK_dim/P_sf"/>
</dbReference>
<gene>
    <name evidence="20" type="ORF">B0I29_11742</name>
</gene>
<evidence type="ECO:0000256" key="3">
    <source>
        <dbReference type="ARBA" id="ARBA00004236"/>
    </source>
</evidence>
<dbReference type="SUPFAM" id="SSF55874">
    <property type="entry name" value="ATPase domain of HSP90 chaperone/DNA topoisomerase II/histidine kinase"/>
    <property type="match status" value="1"/>
</dbReference>
<comment type="catalytic activity">
    <reaction evidence="1">
        <text>ATP + protein L-histidine = ADP + protein N-phospho-L-histidine.</text>
        <dbReference type="EC" id="2.7.13.3"/>
    </reaction>
</comment>
<dbReference type="Gene3D" id="3.30.565.10">
    <property type="entry name" value="Histidine kinase-like ATPase, C-terminal domain"/>
    <property type="match status" value="1"/>
</dbReference>
<evidence type="ECO:0000259" key="17">
    <source>
        <dbReference type="PROSITE" id="PS50109"/>
    </source>
</evidence>
<dbReference type="SMART" id="SM00267">
    <property type="entry name" value="GGDEF"/>
    <property type="match status" value="1"/>
</dbReference>
<dbReference type="SUPFAM" id="SSF55073">
    <property type="entry name" value="Nucleotide cyclase"/>
    <property type="match status" value="1"/>
</dbReference>
<dbReference type="InterPro" id="IPR029787">
    <property type="entry name" value="Nucleotide_cyclase"/>
</dbReference>
<dbReference type="SUPFAM" id="SSF55781">
    <property type="entry name" value="GAF domain-like"/>
    <property type="match status" value="1"/>
</dbReference>
<keyword evidence="10" id="KW-0067">ATP-binding</keyword>
<comment type="caution">
    <text evidence="20">The sequence shown here is derived from an EMBL/GenBank/DDBJ whole genome shotgun (WGS) entry which is preliminary data.</text>
</comment>
<evidence type="ECO:0000256" key="15">
    <source>
        <dbReference type="SAM" id="MobiDB-lite"/>
    </source>
</evidence>
<dbReference type="GO" id="GO:0000155">
    <property type="term" value="F:phosphorelay sensor kinase activity"/>
    <property type="evidence" value="ECO:0007669"/>
    <property type="project" value="InterPro"/>
</dbReference>
<dbReference type="SMART" id="SM00387">
    <property type="entry name" value="HATPase_c"/>
    <property type="match status" value="1"/>
</dbReference>
<dbReference type="Gene3D" id="3.30.70.270">
    <property type="match status" value="1"/>
</dbReference>
<evidence type="ECO:0000313" key="20">
    <source>
        <dbReference type="EMBL" id="RAK29716.1"/>
    </source>
</evidence>
<dbReference type="SMART" id="SM00388">
    <property type="entry name" value="HisKA"/>
    <property type="match status" value="1"/>
</dbReference>
<keyword evidence="11 16" id="KW-1133">Transmembrane helix</keyword>
<evidence type="ECO:0000256" key="9">
    <source>
        <dbReference type="ARBA" id="ARBA00022777"/>
    </source>
</evidence>
<dbReference type="InterPro" id="IPR043128">
    <property type="entry name" value="Rev_trsase/Diguanyl_cyclase"/>
</dbReference>
<feature type="domain" description="GGDEF" evidence="19">
    <location>
        <begin position="914"/>
        <end position="1038"/>
    </location>
</feature>
<dbReference type="SMART" id="SM00091">
    <property type="entry name" value="PAS"/>
    <property type="match status" value="1"/>
</dbReference>
<dbReference type="Pfam" id="PF00512">
    <property type="entry name" value="HisKA"/>
    <property type="match status" value="1"/>
</dbReference>
<dbReference type="GO" id="GO:0030295">
    <property type="term" value="F:protein kinase activator activity"/>
    <property type="evidence" value="ECO:0007669"/>
    <property type="project" value="TreeGrafter"/>
</dbReference>
<evidence type="ECO:0000256" key="7">
    <source>
        <dbReference type="ARBA" id="ARBA00022692"/>
    </source>
</evidence>
<feature type="transmembrane region" description="Helical" evidence="16">
    <location>
        <begin position="122"/>
        <end position="147"/>
    </location>
</feature>
<keyword evidence="8" id="KW-0547">Nucleotide-binding</keyword>
<dbReference type="CDD" id="cd01949">
    <property type="entry name" value="GGDEF"/>
    <property type="match status" value="1"/>
</dbReference>
<dbReference type="Gene3D" id="1.10.287.130">
    <property type="match status" value="1"/>
</dbReference>
<evidence type="ECO:0000256" key="12">
    <source>
        <dbReference type="ARBA" id="ARBA00023012"/>
    </source>
</evidence>
<organism evidence="20 21">
    <name type="scientific">Actinoplanes lutulentus</name>
    <dbReference type="NCBI Taxonomy" id="1287878"/>
    <lineage>
        <taxon>Bacteria</taxon>
        <taxon>Bacillati</taxon>
        <taxon>Actinomycetota</taxon>
        <taxon>Actinomycetes</taxon>
        <taxon>Micromonosporales</taxon>
        <taxon>Micromonosporaceae</taxon>
        <taxon>Actinoplanes</taxon>
    </lineage>
</organism>
<name>A0A327Z645_9ACTN</name>
<feature type="domain" description="PAS" evidence="18">
    <location>
        <begin position="324"/>
        <end position="360"/>
    </location>
</feature>